<feature type="signal peptide" evidence="1">
    <location>
        <begin position="1"/>
        <end position="24"/>
    </location>
</feature>
<dbReference type="Proteomes" id="UP000653002">
    <property type="component" value="Unassembled WGS sequence"/>
</dbReference>
<dbReference type="PATRIC" id="fig|434928.28.peg.4088"/>
<dbReference type="EMBL" id="CCXZ01000182">
    <property type="protein sequence ID" value="CEG18533.1"/>
    <property type="molecule type" value="Genomic_DNA"/>
</dbReference>
<evidence type="ECO:0000313" key="2">
    <source>
        <dbReference type="EMBL" id="CEG18533.1"/>
    </source>
</evidence>
<dbReference type="KEGG" id="xcm:J164_03920"/>
<sequence>MKFSTCSAGCVLAVLSMVAFSASADVVVVMSAKGGPDSLSAAQVSQIFLAKSNSLPGGGAAVPIDQEEGVATRDEFYKKVAQRDAAQLKSYWSQLMFTGKAQRPKRVSGDDAVKKAVASTPGAIGYISASAVDPSVKVVLKP</sequence>
<dbReference type="KEGG" id="xcr:J163_03919"/>
<gene>
    <name evidence="3" type="ORF">GUH15_11125</name>
    <name evidence="2" type="ORF">XAC3562_840188</name>
</gene>
<keyword evidence="1" id="KW-0732">Signal</keyword>
<dbReference type="Proteomes" id="UP000052230">
    <property type="component" value="Unassembled WGS sequence"/>
</dbReference>
<dbReference type="GeneID" id="66912792"/>
<name>A0A0U5FMD0_XANCI</name>
<reference evidence="2 4" key="1">
    <citation type="submission" date="2014-09" db="EMBL/GenBank/DDBJ databases">
        <authorList>
            <person name="Regsiter A."/>
        </authorList>
    </citation>
    <scope>NUCLEOTIDE SEQUENCE [LARGE SCALE GENOMIC DNA]</scope>
</reference>
<feature type="chain" id="PRO_5044547594" evidence="1">
    <location>
        <begin position="25"/>
        <end position="142"/>
    </location>
</feature>
<dbReference type="OMA" id="CCNVAFA"/>
<dbReference type="EMBL" id="JAABFR010000800">
    <property type="protein sequence ID" value="MBD4336598.1"/>
    <property type="molecule type" value="Genomic_DNA"/>
</dbReference>
<proteinExistence type="predicted"/>
<dbReference type="SUPFAM" id="SSF53850">
    <property type="entry name" value="Periplasmic binding protein-like II"/>
    <property type="match status" value="1"/>
</dbReference>
<accession>A0A0U5FMD0</accession>
<comment type="caution">
    <text evidence="2">The sequence shown here is derived from an EMBL/GenBank/DDBJ whole genome shotgun (WGS) entry which is preliminary data.</text>
</comment>
<dbReference type="KEGG" id="xcf:J172_03937"/>
<dbReference type="KEGG" id="xcw:J162_03924"/>
<keyword evidence="4" id="KW-1185">Reference proteome</keyword>
<dbReference type="KEGG" id="xcu:J159_03919"/>
<protein>
    <submittedName>
        <fullName evidence="3">Phosphate ABC transporter substrate-binding protein</fullName>
    </submittedName>
</protein>
<evidence type="ECO:0000256" key="1">
    <source>
        <dbReference type="SAM" id="SignalP"/>
    </source>
</evidence>
<reference evidence="3" key="2">
    <citation type="submission" date="2020-01" db="EMBL/GenBank/DDBJ databases">
        <authorList>
            <person name="Richard D."/>
        </authorList>
    </citation>
    <scope>NUCLEOTIDE SEQUENCE</scope>
    <source>
        <strain evidence="3">JP541</strain>
    </source>
</reference>
<evidence type="ECO:0000313" key="4">
    <source>
        <dbReference type="Proteomes" id="UP000052230"/>
    </source>
</evidence>
<organism evidence="2 4">
    <name type="scientific">Xanthomonas citri pv. citri</name>
    <dbReference type="NCBI Taxonomy" id="611301"/>
    <lineage>
        <taxon>Bacteria</taxon>
        <taxon>Pseudomonadati</taxon>
        <taxon>Pseudomonadota</taxon>
        <taxon>Gammaproteobacteria</taxon>
        <taxon>Lysobacterales</taxon>
        <taxon>Lysobacteraceae</taxon>
        <taxon>Xanthomonas</taxon>
    </lineage>
</organism>
<evidence type="ECO:0000313" key="3">
    <source>
        <dbReference type="EMBL" id="MBD4336598.1"/>
    </source>
</evidence>
<dbReference type="RefSeq" id="WP_011052505.1">
    <property type="nucleotide sequence ID" value="NZ_CAVLHM010000021.1"/>
</dbReference>
<dbReference type="KEGG" id="xcn:J169_03944"/>
<dbReference type="AlphaFoldDB" id="A0A0U5FMD0"/>
<dbReference type="Gene3D" id="3.40.190.10">
    <property type="entry name" value="Periplasmic binding protein-like II"/>
    <property type="match status" value="1"/>
</dbReference>